<name>A0A182S941_9DIPT</name>
<reference evidence="2" key="1">
    <citation type="submission" date="2013-09" db="EMBL/GenBank/DDBJ databases">
        <title>The Genome Sequence of Anopheles maculatus species B.</title>
        <authorList>
            <consortium name="The Broad Institute Genomics Platform"/>
            <person name="Neafsey D.E."/>
            <person name="Besansky N."/>
            <person name="Howell P."/>
            <person name="Walton C."/>
            <person name="Young S.K."/>
            <person name="Zeng Q."/>
            <person name="Gargeya S."/>
            <person name="Fitzgerald M."/>
            <person name="Haas B."/>
            <person name="Abouelleil A."/>
            <person name="Allen A.W."/>
            <person name="Alvarado L."/>
            <person name="Arachchi H.M."/>
            <person name="Berlin A.M."/>
            <person name="Chapman S.B."/>
            <person name="Gainer-Dewar J."/>
            <person name="Goldberg J."/>
            <person name="Griggs A."/>
            <person name="Gujja S."/>
            <person name="Hansen M."/>
            <person name="Howarth C."/>
            <person name="Imamovic A."/>
            <person name="Ireland A."/>
            <person name="Larimer J."/>
            <person name="McCowan C."/>
            <person name="Murphy C."/>
            <person name="Pearson M."/>
            <person name="Poon T.W."/>
            <person name="Priest M."/>
            <person name="Roberts A."/>
            <person name="Saif S."/>
            <person name="Shea T."/>
            <person name="Sisk P."/>
            <person name="Sykes S."/>
            <person name="Wortman J."/>
            <person name="Nusbaum C."/>
            <person name="Birren B."/>
        </authorList>
    </citation>
    <scope>NUCLEOTIDE SEQUENCE [LARGE SCALE GENOMIC DNA]</scope>
    <source>
        <strain evidence="2">maculatus3</strain>
    </source>
</reference>
<evidence type="ECO:0000313" key="1">
    <source>
        <dbReference type="EnsemblMetazoa" id="AMAM002145-PA"/>
    </source>
</evidence>
<organism evidence="1 2">
    <name type="scientific">Anopheles maculatus</name>
    <dbReference type="NCBI Taxonomy" id="74869"/>
    <lineage>
        <taxon>Eukaryota</taxon>
        <taxon>Metazoa</taxon>
        <taxon>Ecdysozoa</taxon>
        <taxon>Arthropoda</taxon>
        <taxon>Hexapoda</taxon>
        <taxon>Insecta</taxon>
        <taxon>Pterygota</taxon>
        <taxon>Neoptera</taxon>
        <taxon>Endopterygota</taxon>
        <taxon>Diptera</taxon>
        <taxon>Nematocera</taxon>
        <taxon>Culicoidea</taxon>
        <taxon>Culicidae</taxon>
        <taxon>Anophelinae</taxon>
        <taxon>Anopheles</taxon>
        <taxon>Anopheles maculatus group</taxon>
    </lineage>
</organism>
<proteinExistence type="predicted"/>
<dbReference type="VEuPathDB" id="VectorBase:AMAM002145"/>
<dbReference type="AlphaFoldDB" id="A0A182S941"/>
<dbReference type="EnsemblMetazoa" id="AMAM002145-RA">
    <property type="protein sequence ID" value="AMAM002145-PA"/>
    <property type="gene ID" value="AMAM002145"/>
</dbReference>
<accession>A0A182S941</accession>
<sequence length="256" mass="28634">MKVGSVMYWAAFSATCLKMPSNVSRAHCNVCSIAFGKFFSVQIGIDFSGGSCEELYDSWLAVVHTTAIHVDTCVNVVERICNAIQPVKERIIVEALRFRPDTVLVRCHLDVPIHALHCLSSNTRLRLLYIVRAEKELTIKIALLDQVHIGHNDLAITLGRYPDHGKVFQQLTTDSTSTDDEVLQLSQHILELAAKYGNLSIVPRTGRCALFFRQIGLLQALDRIVAQVLVDGREFARASLHHFLRSNATNCTIHRT</sequence>
<keyword evidence="2" id="KW-1185">Reference proteome</keyword>
<protein>
    <submittedName>
        <fullName evidence="1">Uncharacterized protein</fullName>
    </submittedName>
</protein>
<evidence type="ECO:0000313" key="2">
    <source>
        <dbReference type="Proteomes" id="UP000075901"/>
    </source>
</evidence>
<reference evidence="1" key="2">
    <citation type="submission" date="2020-05" db="UniProtKB">
        <authorList>
            <consortium name="EnsemblMetazoa"/>
        </authorList>
    </citation>
    <scope>IDENTIFICATION</scope>
    <source>
        <strain evidence="1">maculatus3</strain>
    </source>
</reference>
<dbReference type="Proteomes" id="UP000075901">
    <property type="component" value="Unassembled WGS sequence"/>
</dbReference>